<protein>
    <submittedName>
        <fullName evidence="1">Uncharacterized protein</fullName>
    </submittedName>
</protein>
<evidence type="ECO:0000313" key="2">
    <source>
        <dbReference type="Proteomes" id="UP001362899"/>
    </source>
</evidence>
<dbReference type="Proteomes" id="UP001362899">
    <property type="component" value="Unassembled WGS sequence"/>
</dbReference>
<name>A0AAV5RMG6_STABA</name>
<reference evidence="1 2" key="1">
    <citation type="journal article" date="2023" name="Elife">
        <title>Identification of key yeast species and microbe-microbe interactions impacting larval growth of Drosophila in the wild.</title>
        <authorList>
            <person name="Mure A."/>
            <person name="Sugiura Y."/>
            <person name="Maeda R."/>
            <person name="Honda K."/>
            <person name="Sakurai N."/>
            <person name="Takahashi Y."/>
            <person name="Watada M."/>
            <person name="Katoh T."/>
            <person name="Gotoh A."/>
            <person name="Gotoh Y."/>
            <person name="Taniguchi I."/>
            <person name="Nakamura K."/>
            <person name="Hayashi T."/>
            <person name="Katayama T."/>
            <person name="Uemura T."/>
            <person name="Hattori Y."/>
        </authorList>
    </citation>
    <scope>NUCLEOTIDE SEQUENCE [LARGE SCALE GENOMIC DNA]</scope>
    <source>
        <strain evidence="1 2">SB-73</strain>
    </source>
</reference>
<dbReference type="EMBL" id="BTGC01000008">
    <property type="protein sequence ID" value="GMM52719.1"/>
    <property type="molecule type" value="Genomic_DNA"/>
</dbReference>
<keyword evidence="2" id="KW-1185">Reference proteome</keyword>
<accession>A0AAV5RMG6</accession>
<proteinExistence type="predicted"/>
<sequence length="494" mass="56614">MSRTLASSKGYSIEKLYSICGPLPIAPRREKITLIQWLYNNYTKFDPILLQKHYGLFIRYLRNPEIPVKCLVDFIICITDKSTVTQSRINFVVEVFQERDNSPSIARLLKVMRSECSRDLYVPPLGQENAAMSLIPMNTIRMLKKCLDGSIPEGRNVAAAKICTTLYMKLDKARKSSDIEFSELLAQMVPLVQQIGRIPAPIEKCIYEYLEYDWKLRFKCSGTYSIALIASEYFRFWPLNNLDAIRIRLIQPLFQAQSTAAVLILPYLWYFGAYAISLMETFYTLLRPQKYTEWQQQNTIIRYMHIYQFYKVVSDSDCVKKDVVSDMIMHQIGYFPLCTQWAHAVPDICQTIQGNFSLIKKSEVIDILNIIFSETSNQRQSSRNPNTTTASSSELAKARTPTDLDLRFHFANTAWLGGYTQRTYSKLKVQGKSNSSNFISSQRPAFAVTKIDDETLVPLGLTLSSFCSQLVQDLLEEGIDILPYLEILDTNGGE</sequence>
<comment type="caution">
    <text evidence="1">The sequence shown here is derived from an EMBL/GenBank/DDBJ whole genome shotgun (WGS) entry which is preliminary data.</text>
</comment>
<gene>
    <name evidence="1" type="ORF">DASB73_036820</name>
</gene>
<dbReference type="AlphaFoldDB" id="A0AAV5RMG6"/>
<evidence type="ECO:0000313" key="1">
    <source>
        <dbReference type="EMBL" id="GMM52719.1"/>
    </source>
</evidence>
<organism evidence="1 2">
    <name type="scientific">Starmerella bacillaris</name>
    <name type="common">Yeast</name>
    <name type="synonym">Candida zemplinina</name>
    <dbReference type="NCBI Taxonomy" id="1247836"/>
    <lineage>
        <taxon>Eukaryota</taxon>
        <taxon>Fungi</taxon>
        <taxon>Dikarya</taxon>
        <taxon>Ascomycota</taxon>
        <taxon>Saccharomycotina</taxon>
        <taxon>Dipodascomycetes</taxon>
        <taxon>Dipodascales</taxon>
        <taxon>Trichomonascaceae</taxon>
        <taxon>Starmerella</taxon>
    </lineage>
</organism>